<dbReference type="AlphaFoldDB" id="A0AA88AI36"/>
<reference evidence="1" key="1">
    <citation type="submission" date="2023-07" db="EMBL/GenBank/DDBJ databases">
        <title>draft genome sequence of fig (Ficus carica).</title>
        <authorList>
            <person name="Takahashi T."/>
            <person name="Nishimura K."/>
        </authorList>
    </citation>
    <scope>NUCLEOTIDE SEQUENCE</scope>
</reference>
<protein>
    <submittedName>
        <fullName evidence="1">Uncharacterized protein</fullName>
    </submittedName>
</protein>
<accession>A0AA88AI36</accession>
<name>A0AA88AI36_FICCA</name>
<dbReference type="Proteomes" id="UP001187192">
    <property type="component" value="Unassembled WGS sequence"/>
</dbReference>
<keyword evidence="2" id="KW-1185">Reference proteome</keyword>
<organism evidence="1 2">
    <name type="scientific">Ficus carica</name>
    <name type="common">Common fig</name>
    <dbReference type="NCBI Taxonomy" id="3494"/>
    <lineage>
        <taxon>Eukaryota</taxon>
        <taxon>Viridiplantae</taxon>
        <taxon>Streptophyta</taxon>
        <taxon>Embryophyta</taxon>
        <taxon>Tracheophyta</taxon>
        <taxon>Spermatophyta</taxon>
        <taxon>Magnoliopsida</taxon>
        <taxon>eudicotyledons</taxon>
        <taxon>Gunneridae</taxon>
        <taxon>Pentapetalae</taxon>
        <taxon>rosids</taxon>
        <taxon>fabids</taxon>
        <taxon>Rosales</taxon>
        <taxon>Moraceae</taxon>
        <taxon>Ficeae</taxon>
        <taxon>Ficus</taxon>
    </lineage>
</organism>
<proteinExistence type="predicted"/>
<sequence length="69" mass="7620">MADEMIKYYVMILAVSSRYFSTGNYKVLHQDAGGLRPATSKYHGRIPTVTCQKSSVIKISSVHQATPVS</sequence>
<evidence type="ECO:0000313" key="1">
    <source>
        <dbReference type="EMBL" id="GMN51112.1"/>
    </source>
</evidence>
<dbReference type="EMBL" id="BTGU01000036">
    <property type="protein sequence ID" value="GMN51112.1"/>
    <property type="molecule type" value="Genomic_DNA"/>
</dbReference>
<comment type="caution">
    <text evidence="1">The sequence shown here is derived from an EMBL/GenBank/DDBJ whole genome shotgun (WGS) entry which is preliminary data.</text>
</comment>
<evidence type="ECO:0000313" key="2">
    <source>
        <dbReference type="Proteomes" id="UP001187192"/>
    </source>
</evidence>
<gene>
    <name evidence="1" type="ORF">TIFTF001_020269</name>
</gene>